<name>A0A0F9S1P9_9ZZZZ</name>
<feature type="transmembrane region" description="Helical" evidence="1">
    <location>
        <begin position="17"/>
        <end position="38"/>
    </location>
</feature>
<organism evidence="2">
    <name type="scientific">marine sediment metagenome</name>
    <dbReference type="NCBI Taxonomy" id="412755"/>
    <lineage>
        <taxon>unclassified sequences</taxon>
        <taxon>metagenomes</taxon>
        <taxon>ecological metagenomes</taxon>
    </lineage>
</organism>
<evidence type="ECO:0000313" key="2">
    <source>
        <dbReference type="EMBL" id="KKN23258.1"/>
    </source>
</evidence>
<keyword evidence="1" id="KW-0812">Transmembrane</keyword>
<dbReference type="EMBL" id="LAZR01002990">
    <property type="protein sequence ID" value="KKN23258.1"/>
    <property type="molecule type" value="Genomic_DNA"/>
</dbReference>
<reference evidence="2" key="1">
    <citation type="journal article" date="2015" name="Nature">
        <title>Complex archaea that bridge the gap between prokaryotes and eukaryotes.</title>
        <authorList>
            <person name="Spang A."/>
            <person name="Saw J.H."/>
            <person name="Jorgensen S.L."/>
            <person name="Zaremba-Niedzwiedzka K."/>
            <person name="Martijn J."/>
            <person name="Lind A.E."/>
            <person name="van Eijk R."/>
            <person name="Schleper C."/>
            <person name="Guy L."/>
            <person name="Ettema T.J."/>
        </authorList>
    </citation>
    <scope>NUCLEOTIDE SEQUENCE</scope>
</reference>
<evidence type="ECO:0000256" key="1">
    <source>
        <dbReference type="SAM" id="Phobius"/>
    </source>
</evidence>
<protein>
    <submittedName>
        <fullName evidence="2">Uncharacterized protein</fullName>
    </submittedName>
</protein>
<comment type="caution">
    <text evidence="2">The sequence shown here is derived from an EMBL/GenBank/DDBJ whole genome shotgun (WGS) entry which is preliminary data.</text>
</comment>
<keyword evidence="1" id="KW-0472">Membrane</keyword>
<dbReference type="AlphaFoldDB" id="A0A0F9S1P9"/>
<gene>
    <name evidence="2" type="ORF">LCGC14_0906720</name>
</gene>
<sequence length="95" mass="10428">MTWTETLGTVVPAGKHLVWLVGFGVSMFLAGIGFFTQVGELPQLPERMGAVETIQARQEFALDSLRNGQRRIVCLVRLSATGQTVDPLEIDRVCP</sequence>
<proteinExistence type="predicted"/>
<keyword evidence="1" id="KW-1133">Transmembrane helix</keyword>
<accession>A0A0F9S1P9</accession>